<gene>
    <name evidence="2" type="ORF">FD14_GL000204</name>
</gene>
<evidence type="ECO:0000313" key="2">
    <source>
        <dbReference type="EMBL" id="KRN25796.1"/>
    </source>
</evidence>
<dbReference type="Proteomes" id="UP000051442">
    <property type="component" value="Unassembled WGS sequence"/>
</dbReference>
<dbReference type="OrthoDB" id="7809088at2"/>
<name>A0A0R2FNC4_9LACO</name>
<accession>A0A0R2FNC4</accession>
<comment type="caution">
    <text evidence="2">The sequence shown here is derived from an EMBL/GenBank/DDBJ whole genome shotgun (WGS) entry which is preliminary data.</text>
</comment>
<reference evidence="2 3" key="1">
    <citation type="journal article" date="2015" name="Genome Announc.">
        <title>Expanding the biotechnology potential of lactobacilli through comparative genomics of 213 strains and associated genera.</title>
        <authorList>
            <person name="Sun Z."/>
            <person name="Harris H.M."/>
            <person name="McCann A."/>
            <person name="Guo C."/>
            <person name="Argimon S."/>
            <person name="Zhang W."/>
            <person name="Yang X."/>
            <person name="Jeffery I.B."/>
            <person name="Cooney J.C."/>
            <person name="Kagawa T.F."/>
            <person name="Liu W."/>
            <person name="Song Y."/>
            <person name="Salvetti E."/>
            <person name="Wrobel A."/>
            <person name="Rasinkangas P."/>
            <person name="Parkhill J."/>
            <person name="Rea M.C."/>
            <person name="O'Sullivan O."/>
            <person name="Ritari J."/>
            <person name="Douillard F.P."/>
            <person name="Paul Ross R."/>
            <person name="Yang R."/>
            <person name="Briner A.E."/>
            <person name="Felis G.E."/>
            <person name="de Vos W.M."/>
            <person name="Barrangou R."/>
            <person name="Klaenhammer T.R."/>
            <person name="Caufield P.W."/>
            <person name="Cui Y."/>
            <person name="Zhang H."/>
            <person name="O'Toole P.W."/>
        </authorList>
    </citation>
    <scope>NUCLEOTIDE SEQUENCE [LARGE SCALE GENOMIC DNA]</scope>
    <source>
        <strain evidence="2 3">DSM 23365</strain>
    </source>
</reference>
<dbReference type="RefSeq" id="WP_054736759.1">
    <property type="nucleotide sequence ID" value="NZ_AYZM01000061.1"/>
</dbReference>
<protein>
    <submittedName>
        <fullName evidence="2">Phosphosulfolactate synthase</fullName>
    </submittedName>
</protein>
<proteinExistence type="inferred from homology"/>
<dbReference type="Pfam" id="PF02679">
    <property type="entry name" value="ComA"/>
    <property type="match status" value="1"/>
</dbReference>
<dbReference type="InterPro" id="IPR003830">
    <property type="entry name" value="ComA_synth"/>
</dbReference>
<dbReference type="STRING" id="1423804.FD14_GL000204"/>
<dbReference type="AlphaFoldDB" id="A0A0R2FNC4"/>
<evidence type="ECO:0000256" key="1">
    <source>
        <dbReference type="ARBA" id="ARBA00010424"/>
    </source>
</evidence>
<keyword evidence="3" id="KW-1185">Reference proteome</keyword>
<sequence length="262" mass="27913">MKAFDFLNQTSEITIPMGKTMVLDKGLGLNAVDDLIATAGDAITFVKFGWGTSAVMDRNLVMAKTARYAAAGLIPYPGGTLLEAALANDQYDAFLDEAKALGFKGIEVSDGSTTVAADIRHDLIIKAREAGFFVISEVGKKNPDLDHELTPAERVAIINADLAAGSHYVILEAREAGKNIGIYDNNGNIKVDELDLLAENGIDKLIFEAPLKAQQVALILKYGPQVNMGNIATEDAISLATLRRGLRGDTLGKIKSAADLAH</sequence>
<dbReference type="EMBL" id="AYZM01000061">
    <property type="protein sequence ID" value="KRN25796.1"/>
    <property type="molecule type" value="Genomic_DNA"/>
</dbReference>
<dbReference type="InterPro" id="IPR036112">
    <property type="entry name" value="ComA_synth_sf"/>
</dbReference>
<organism evidence="2 3">
    <name type="scientific">Secundilactobacillus similis DSM 23365 = JCM 2765</name>
    <dbReference type="NCBI Taxonomy" id="1423804"/>
    <lineage>
        <taxon>Bacteria</taxon>
        <taxon>Bacillati</taxon>
        <taxon>Bacillota</taxon>
        <taxon>Bacilli</taxon>
        <taxon>Lactobacillales</taxon>
        <taxon>Lactobacillaceae</taxon>
        <taxon>Secundilactobacillus</taxon>
    </lineage>
</organism>
<dbReference type="Gene3D" id="3.20.20.70">
    <property type="entry name" value="Aldolase class I"/>
    <property type="match status" value="1"/>
</dbReference>
<evidence type="ECO:0000313" key="3">
    <source>
        <dbReference type="Proteomes" id="UP000051442"/>
    </source>
</evidence>
<dbReference type="SUPFAM" id="SSF102110">
    <property type="entry name" value="(2r)-phospho-3-sulfolactate synthase ComA"/>
    <property type="match status" value="1"/>
</dbReference>
<comment type="similarity">
    <text evidence="1">Belongs to the phosphosulfolactate synthase family.</text>
</comment>
<dbReference type="InterPro" id="IPR013785">
    <property type="entry name" value="Aldolase_TIM"/>
</dbReference>
<dbReference type="PATRIC" id="fig|1423804.4.peg.223"/>